<evidence type="ECO:0000256" key="1">
    <source>
        <dbReference type="PROSITE-ProRule" id="PRU00461"/>
    </source>
</evidence>
<dbReference type="PANTHER" id="PTHR46513:SF37">
    <property type="entry name" value="LDL RECEPTOR RELATED PROTEIN 1-RELATED"/>
    <property type="match status" value="1"/>
</dbReference>
<dbReference type="GO" id="GO:0005886">
    <property type="term" value="C:plasma membrane"/>
    <property type="evidence" value="ECO:0007669"/>
    <property type="project" value="TreeGrafter"/>
</dbReference>
<feature type="repeat" description="LDL-receptor class B" evidence="1">
    <location>
        <begin position="439"/>
        <end position="481"/>
    </location>
</feature>
<reference evidence="3" key="1">
    <citation type="submission" date="2025-08" db="UniProtKB">
        <authorList>
            <consortium name="Ensembl"/>
        </authorList>
    </citation>
    <scope>IDENTIFICATION</scope>
</reference>
<reference evidence="3" key="2">
    <citation type="submission" date="2025-09" db="UniProtKB">
        <authorList>
            <consortium name="Ensembl"/>
        </authorList>
    </citation>
    <scope>IDENTIFICATION</scope>
</reference>
<feature type="region of interest" description="Disordered" evidence="2">
    <location>
        <begin position="661"/>
        <end position="682"/>
    </location>
</feature>
<dbReference type="FunFam" id="2.120.10.30:FF:000009">
    <property type="entry name" value="Putative low-density lipoprotein receptor-related protein 1B"/>
    <property type="match status" value="1"/>
</dbReference>
<organism evidence="3 4">
    <name type="scientific">Nothoprocta perdicaria</name>
    <name type="common">Chilean tinamou</name>
    <name type="synonym">Crypturus perdicarius</name>
    <dbReference type="NCBI Taxonomy" id="30464"/>
    <lineage>
        <taxon>Eukaryota</taxon>
        <taxon>Metazoa</taxon>
        <taxon>Chordata</taxon>
        <taxon>Craniata</taxon>
        <taxon>Vertebrata</taxon>
        <taxon>Euteleostomi</taxon>
        <taxon>Archelosauria</taxon>
        <taxon>Archosauria</taxon>
        <taxon>Dinosauria</taxon>
        <taxon>Saurischia</taxon>
        <taxon>Theropoda</taxon>
        <taxon>Coelurosauria</taxon>
        <taxon>Aves</taxon>
        <taxon>Palaeognathae</taxon>
        <taxon>Tinamiformes</taxon>
        <taxon>Tinamidae</taxon>
        <taxon>Nothoprocta</taxon>
    </lineage>
</organism>
<dbReference type="FunFam" id="2.120.10.30:FF:000012">
    <property type="entry name" value="Low density lipoprotein receptor-related protein 1"/>
    <property type="match status" value="1"/>
</dbReference>
<proteinExistence type="predicted"/>
<dbReference type="InterPro" id="IPR000033">
    <property type="entry name" value="LDLR_classB_rpt"/>
</dbReference>
<dbReference type="GO" id="GO:0016192">
    <property type="term" value="P:vesicle-mediated transport"/>
    <property type="evidence" value="ECO:0007669"/>
    <property type="project" value="UniProtKB-ARBA"/>
</dbReference>
<evidence type="ECO:0000256" key="2">
    <source>
        <dbReference type="SAM" id="MobiDB-lite"/>
    </source>
</evidence>
<dbReference type="PANTHER" id="PTHR46513">
    <property type="entry name" value="VITELLOGENIN RECEPTOR-LIKE PROTEIN-RELATED-RELATED"/>
    <property type="match status" value="1"/>
</dbReference>
<dbReference type="PROSITE" id="PS51120">
    <property type="entry name" value="LDLRB"/>
    <property type="match status" value="7"/>
</dbReference>
<dbReference type="SMART" id="SM00135">
    <property type="entry name" value="LY"/>
    <property type="match status" value="10"/>
</dbReference>
<dbReference type="Proteomes" id="UP000694420">
    <property type="component" value="Unplaced"/>
</dbReference>
<dbReference type="AlphaFoldDB" id="A0A8C6YMA5"/>
<feature type="compositionally biased region" description="Basic and acidic residues" evidence="2">
    <location>
        <begin position="673"/>
        <end position="682"/>
    </location>
</feature>
<dbReference type="SUPFAM" id="SSF63825">
    <property type="entry name" value="YWTD domain"/>
    <property type="match status" value="2"/>
</dbReference>
<feature type="compositionally biased region" description="Gly residues" evidence="2">
    <location>
        <begin position="586"/>
        <end position="595"/>
    </location>
</feature>
<dbReference type="FunFam" id="2.10.25.10:FF:000505">
    <property type="entry name" value="Low-density lipoprotein receptor-related protein 1"/>
    <property type="match status" value="1"/>
</dbReference>
<dbReference type="Pfam" id="PF00058">
    <property type="entry name" value="Ldl_recept_b"/>
    <property type="match status" value="5"/>
</dbReference>
<feature type="compositionally biased region" description="Pro residues" evidence="2">
    <location>
        <begin position="10"/>
        <end position="27"/>
    </location>
</feature>
<feature type="repeat" description="LDL-receptor class B" evidence="1">
    <location>
        <begin position="157"/>
        <end position="203"/>
    </location>
</feature>
<dbReference type="Gene3D" id="2.120.10.30">
    <property type="entry name" value="TolB, C-terminal domain"/>
    <property type="match status" value="2"/>
</dbReference>
<dbReference type="GO" id="GO:0042813">
    <property type="term" value="F:Wnt receptor activity"/>
    <property type="evidence" value="ECO:0007669"/>
    <property type="project" value="TreeGrafter"/>
</dbReference>
<accession>A0A8C6YMA5</accession>
<keyword evidence="4" id="KW-1185">Reference proteome</keyword>
<dbReference type="GO" id="GO:0017147">
    <property type="term" value="F:Wnt-protein binding"/>
    <property type="evidence" value="ECO:0007669"/>
    <property type="project" value="TreeGrafter"/>
</dbReference>
<feature type="repeat" description="LDL-receptor class B" evidence="1">
    <location>
        <begin position="67"/>
        <end position="113"/>
    </location>
</feature>
<dbReference type="InterPro" id="IPR011042">
    <property type="entry name" value="6-blade_b-propeller_TolB-like"/>
</dbReference>
<feature type="repeat" description="LDL-receptor class B" evidence="1">
    <location>
        <begin position="482"/>
        <end position="525"/>
    </location>
</feature>
<feature type="repeat" description="LDL-receptor class B" evidence="1">
    <location>
        <begin position="114"/>
        <end position="156"/>
    </location>
</feature>
<evidence type="ECO:0000313" key="4">
    <source>
        <dbReference type="Proteomes" id="UP000694420"/>
    </source>
</evidence>
<evidence type="ECO:0000313" key="3">
    <source>
        <dbReference type="Ensembl" id="ENSNPEP00000000971.1"/>
    </source>
</evidence>
<evidence type="ECO:0008006" key="5">
    <source>
        <dbReference type="Google" id="ProtNLM"/>
    </source>
</evidence>
<dbReference type="GO" id="GO:0060070">
    <property type="term" value="P:canonical Wnt signaling pathway"/>
    <property type="evidence" value="ECO:0007669"/>
    <property type="project" value="TreeGrafter"/>
</dbReference>
<feature type="repeat" description="LDL-receptor class B" evidence="1">
    <location>
        <begin position="388"/>
        <end position="431"/>
    </location>
</feature>
<dbReference type="InterPro" id="IPR050778">
    <property type="entry name" value="Cueball_EGF_LRP_Nidogen"/>
</dbReference>
<sequence>MYDAQQQQGPPAPPGPPSRSPAPPPPLTARRVAPCAQWAPTSARGDYSVLVPGLRNTIALDFHLNQSSLYWTDVVEDKIYRGKLLENGALTSFEVVIQYGLATPEGLAVDWIAGNIYWVESNLDQIEVAKLDGTMRTTLLAGDIEHPRAIALDPRYGILFWTDWDASLPRIEAASMSGAGRRTIHKETGSGGWPNGLTVDYLEKRILWIDARSDAIYSALYDGTGHIEVLRGHEYLSHPFAVTLYGGEVYWTDWRTNTLAKANKWTGHNVTVVQRTNTQPFDLQVYHPSRQPLAPNPCEANGGKGPCSHLCLINYNRSLSCACPHLMKLDKDNTTCYGRRGRRKFLLYARQMEIRGVDIDNPYYNYIISFTVPDIDNVTVVDYDALEQRIYWSDVRTQTIKRAFINGTGVETDVVTNGIGRVEGIAVDWIAGGHGAPPRNIYWTDQGFDVIEVARLNGSFRYVVISQGLDKPRAITVHPEKGYLFWTEWGQYPRIERSRLDGTERMVLVNVSISWPNGISVDYEDGKLYWCDARTDKIERIDLESGENREVVLASNNMDMFSVSVFEDYIYWSDRYGAARRWEGGPRTGPGGDGGSAAPWSRSTHANGSIKRGSKDNATESVSLRTGIGVQLKDIKVFNRARQKGRDERSDAAVPAATRCARKAQGTNGPLCPHERATSCAG</sequence>
<feature type="region of interest" description="Disordered" evidence="2">
    <location>
        <begin position="583"/>
        <end position="622"/>
    </location>
</feature>
<dbReference type="Ensembl" id="ENSNPET00000000987.1">
    <property type="protein sequence ID" value="ENSNPEP00000000971.1"/>
    <property type="gene ID" value="ENSNPEG00000000677.1"/>
</dbReference>
<feature type="repeat" description="LDL-receptor class B" evidence="1">
    <location>
        <begin position="526"/>
        <end position="569"/>
    </location>
</feature>
<name>A0A8C6YMA5_NOTPE</name>
<feature type="region of interest" description="Disordered" evidence="2">
    <location>
        <begin position="1"/>
        <end position="28"/>
    </location>
</feature>
<protein>
    <recommendedName>
        <fullName evidence="5">Low-density lipoprotein receptor-related protein 1</fullName>
    </recommendedName>
</protein>